<keyword evidence="2" id="KW-1185">Reference proteome</keyword>
<organism evidence="1 2">
    <name type="scientific">Naganishia cerealis</name>
    <dbReference type="NCBI Taxonomy" id="610337"/>
    <lineage>
        <taxon>Eukaryota</taxon>
        <taxon>Fungi</taxon>
        <taxon>Dikarya</taxon>
        <taxon>Basidiomycota</taxon>
        <taxon>Agaricomycotina</taxon>
        <taxon>Tremellomycetes</taxon>
        <taxon>Filobasidiales</taxon>
        <taxon>Filobasidiaceae</taxon>
        <taxon>Naganishia</taxon>
    </lineage>
</organism>
<evidence type="ECO:0000313" key="2">
    <source>
        <dbReference type="Proteomes" id="UP001241377"/>
    </source>
</evidence>
<name>A0ACC2VKY8_9TREE</name>
<protein>
    <submittedName>
        <fullName evidence="1">Uncharacterized protein</fullName>
    </submittedName>
</protein>
<accession>A0ACC2VKY8</accession>
<proteinExistence type="predicted"/>
<sequence>MRSVGNRAALVVDLASLAIGGWGLWTNIHYELPHHLADAGHWQFLTNISLAYSLLVFALGFLAHALYSQPIFSLKNSLHPIALTMEMIVASVYWPLRLFFLHLLVDDVSRFTFPVQVDLAIHLLPVVALAADYILFMPPWTITTRSALLGCAGITVAYWFHLARLIDMSKGAMYPYQFLNVEDDTVRGSIFVIVGLVGFLMFLVARQLHGWIVPKQKLE</sequence>
<dbReference type="Proteomes" id="UP001241377">
    <property type="component" value="Unassembled WGS sequence"/>
</dbReference>
<evidence type="ECO:0000313" key="1">
    <source>
        <dbReference type="EMBL" id="KAJ9099567.1"/>
    </source>
</evidence>
<gene>
    <name evidence="1" type="ORF">QFC19_005992</name>
</gene>
<comment type="caution">
    <text evidence="1">The sequence shown here is derived from an EMBL/GenBank/DDBJ whole genome shotgun (WGS) entry which is preliminary data.</text>
</comment>
<dbReference type="EMBL" id="JASBWR010000069">
    <property type="protein sequence ID" value="KAJ9099567.1"/>
    <property type="molecule type" value="Genomic_DNA"/>
</dbReference>
<reference evidence="1" key="1">
    <citation type="submission" date="2023-04" db="EMBL/GenBank/DDBJ databases">
        <title>Draft Genome sequencing of Naganishia species isolated from polar environments using Oxford Nanopore Technology.</title>
        <authorList>
            <person name="Leo P."/>
            <person name="Venkateswaran K."/>
        </authorList>
    </citation>
    <scope>NUCLEOTIDE SEQUENCE</scope>
    <source>
        <strain evidence="1">MNA-CCFEE 5261</strain>
    </source>
</reference>